<gene>
    <name evidence="2" type="ORF">OS493_028413</name>
</gene>
<feature type="compositionally biased region" description="Low complexity" evidence="1">
    <location>
        <begin position="66"/>
        <end position="83"/>
    </location>
</feature>
<keyword evidence="3" id="KW-1185">Reference proteome</keyword>
<dbReference type="Proteomes" id="UP001163046">
    <property type="component" value="Unassembled WGS sequence"/>
</dbReference>
<evidence type="ECO:0000256" key="1">
    <source>
        <dbReference type="SAM" id="MobiDB-lite"/>
    </source>
</evidence>
<reference evidence="2" key="1">
    <citation type="submission" date="2023-01" db="EMBL/GenBank/DDBJ databases">
        <title>Genome assembly of the deep-sea coral Lophelia pertusa.</title>
        <authorList>
            <person name="Herrera S."/>
            <person name="Cordes E."/>
        </authorList>
    </citation>
    <scope>NUCLEOTIDE SEQUENCE</scope>
    <source>
        <strain evidence="2">USNM1676648</strain>
        <tissue evidence="2">Polyp</tissue>
    </source>
</reference>
<name>A0A9W9ZZC0_9CNID</name>
<dbReference type="OrthoDB" id="5965219at2759"/>
<organism evidence="2 3">
    <name type="scientific">Desmophyllum pertusum</name>
    <dbReference type="NCBI Taxonomy" id="174260"/>
    <lineage>
        <taxon>Eukaryota</taxon>
        <taxon>Metazoa</taxon>
        <taxon>Cnidaria</taxon>
        <taxon>Anthozoa</taxon>
        <taxon>Hexacorallia</taxon>
        <taxon>Scleractinia</taxon>
        <taxon>Caryophylliina</taxon>
        <taxon>Caryophylliidae</taxon>
        <taxon>Desmophyllum</taxon>
    </lineage>
</organism>
<feature type="compositionally biased region" description="Polar residues" evidence="1">
    <location>
        <begin position="210"/>
        <end position="222"/>
    </location>
</feature>
<feature type="region of interest" description="Disordered" evidence="1">
    <location>
        <begin position="210"/>
        <end position="230"/>
    </location>
</feature>
<evidence type="ECO:0000313" key="2">
    <source>
        <dbReference type="EMBL" id="KAJ7389944.1"/>
    </source>
</evidence>
<comment type="caution">
    <text evidence="2">The sequence shown here is derived from an EMBL/GenBank/DDBJ whole genome shotgun (WGS) entry which is preliminary data.</text>
</comment>
<proteinExistence type="predicted"/>
<accession>A0A9W9ZZC0</accession>
<dbReference type="AlphaFoldDB" id="A0A9W9ZZC0"/>
<feature type="region of interest" description="Disordered" evidence="1">
    <location>
        <begin position="124"/>
        <end position="146"/>
    </location>
</feature>
<evidence type="ECO:0000313" key="3">
    <source>
        <dbReference type="Proteomes" id="UP001163046"/>
    </source>
</evidence>
<feature type="region of interest" description="Disordered" evidence="1">
    <location>
        <begin position="58"/>
        <end position="84"/>
    </location>
</feature>
<dbReference type="EMBL" id="MU825423">
    <property type="protein sequence ID" value="KAJ7389944.1"/>
    <property type="molecule type" value="Genomic_DNA"/>
</dbReference>
<sequence>MARKGVTGGKKDRLFINNVIANGKENLQLRSKLANLELQQHKEMVRWETEKNKLSFPSLKANGGISLTPPSSPTTCTSPMRSPVMQRRRSDLLATETAARPHGKSQMMVGTDGVSLRRSKSSQNIRMSVGPTPPPSPVPCRSPGAASPRLLHRRSTIAQGFLYNEVHALKQANTGRRFSAGVVPFIHVEEGAESLNEKVKKFNESLQKFSKETNQTKTNTNSVEDDPPPADELLIPPRSVAHRWRSLPNIFSMPGSDGKSPEEMTFHEDMKRCRYLRIPDLPALSIEQIFDKDSKQTAEQI</sequence>
<feature type="compositionally biased region" description="Pro residues" evidence="1">
    <location>
        <begin position="131"/>
        <end position="140"/>
    </location>
</feature>
<protein>
    <submittedName>
        <fullName evidence="2">Uncharacterized protein</fullName>
    </submittedName>
</protein>